<evidence type="ECO:0000313" key="3">
    <source>
        <dbReference type="Proteomes" id="UP000559256"/>
    </source>
</evidence>
<dbReference type="Proteomes" id="UP000559256">
    <property type="component" value="Unassembled WGS sequence"/>
</dbReference>
<dbReference type="AlphaFoldDB" id="A0A8H5GH78"/>
<dbReference type="InterPro" id="IPR011009">
    <property type="entry name" value="Kinase-like_dom_sf"/>
</dbReference>
<comment type="caution">
    <text evidence="2">The sequence shown here is derived from an EMBL/GenBank/DDBJ whole genome shotgun (WGS) entry which is preliminary data.</text>
</comment>
<dbReference type="Gene3D" id="1.10.510.10">
    <property type="entry name" value="Transferase(Phosphotransferase) domain 1"/>
    <property type="match status" value="1"/>
</dbReference>
<protein>
    <recommendedName>
        <fullName evidence="4">Protein kinase domain-containing protein</fullName>
    </recommendedName>
</protein>
<sequence>MDPFFSSPFLTVSRDPSTLSDSMPRKMKILDSWSDSTVEQDFPYQDEVHIDEFIVFGYGLWSQVGKGKIHHEDTGETVEVVIKVFQQSKFPTYNSGAEVAWKEARAYKAMSRLQEMSTLASLKQPLSEESVSSLLDKLVPTLHEVHQCGIAHNDLHVDNVLIETTSTEAGALLFPKIFFIDFAMSAVADDETIAKDGRMIIGVVGELGVKHRHQVVLRWRDRHQDEPYARETFINVHLEYRKTRERKLPLGHYDFVEEFRAMCEGKHLPSVKTKTPSSNVGRNTRSETTVSESKTRRSQVKDASTTVARGKRKASTAEAPQPSEAGSKRRRAAEREVTEMRMTRSQTKAALKRGRKKR</sequence>
<dbReference type="SUPFAM" id="SSF56112">
    <property type="entry name" value="Protein kinase-like (PK-like)"/>
    <property type="match status" value="1"/>
</dbReference>
<keyword evidence="3" id="KW-1185">Reference proteome</keyword>
<dbReference type="OrthoDB" id="2803071at2759"/>
<accession>A0A8H5GH78</accession>
<feature type="region of interest" description="Disordered" evidence="1">
    <location>
        <begin position="269"/>
        <end position="358"/>
    </location>
</feature>
<organism evidence="2 3">
    <name type="scientific">Tetrapyrgos nigripes</name>
    <dbReference type="NCBI Taxonomy" id="182062"/>
    <lineage>
        <taxon>Eukaryota</taxon>
        <taxon>Fungi</taxon>
        <taxon>Dikarya</taxon>
        <taxon>Basidiomycota</taxon>
        <taxon>Agaricomycotina</taxon>
        <taxon>Agaricomycetes</taxon>
        <taxon>Agaricomycetidae</taxon>
        <taxon>Agaricales</taxon>
        <taxon>Marasmiineae</taxon>
        <taxon>Marasmiaceae</taxon>
        <taxon>Tetrapyrgos</taxon>
    </lineage>
</organism>
<proteinExistence type="predicted"/>
<feature type="compositionally biased region" description="Basic and acidic residues" evidence="1">
    <location>
        <begin position="333"/>
        <end position="342"/>
    </location>
</feature>
<evidence type="ECO:0008006" key="4">
    <source>
        <dbReference type="Google" id="ProtNLM"/>
    </source>
</evidence>
<evidence type="ECO:0000256" key="1">
    <source>
        <dbReference type="SAM" id="MobiDB-lite"/>
    </source>
</evidence>
<reference evidence="2 3" key="1">
    <citation type="journal article" date="2020" name="ISME J.">
        <title>Uncovering the hidden diversity of litter-decomposition mechanisms in mushroom-forming fungi.</title>
        <authorList>
            <person name="Floudas D."/>
            <person name="Bentzer J."/>
            <person name="Ahren D."/>
            <person name="Johansson T."/>
            <person name="Persson P."/>
            <person name="Tunlid A."/>
        </authorList>
    </citation>
    <scope>NUCLEOTIDE SEQUENCE [LARGE SCALE GENOMIC DNA]</scope>
    <source>
        <strain evidence="2 3">CBS 291.85</strain>
    </source>
</reference>
<gene>
    <name evidence="2" type="ORF">D9758_008188</name>
</gene>
<name>A0A8H5GH78_9AGAR</name>
<evidence type="ECO:0000313" key="2">
    <source>
        <dbReference type="EMBL" id="KAF5364933.1"/>
    </source>
</evidence>
<feature type="compositionally biased region" description="Polar residues" evidence="1">
    <location>
        <begin position="272"/>
        <end position="292"/>
    </location>
</feature>
<dbReference type="EMBL" id="JAACJM010000030">
    <property type="protein sequence ID" value="KAF5364933.1"/>
    <property type="molecule type" value="Genomic_DNA"/>
</dbReference>